<dbReference type="InterPro" id="IPR048466">
    <property type="entry name" value="DNA_pol3_delta-like_C"/>
</dbReference>
<evidence type="ECO:0000256" key="1">
    <source>
        <dbReference type="ARBA" id="ARBA00012417"/>
    </source>
</evidence>
<evidence type="ECO:0000256" key="2">
    <source>
        <dbReference type="ARBA" id="ARBA00017703"/>
    </source>
</evidence>
<evidence type="ECO:0000256" key="5">
    <source>
        <dbReference type="ARBA" id="ARBA00022705"/>
    </source>
</evidence>
<dbReference type="OrthoDB" id="9775929at2"/>
<dbReference type="Gene3D" id="1.10.8.60">
    <property type="match status" value="1"/>
</dbReference>
<evidence type="ECO:0000259" key="9">
    <source>
        <dbReference type="Pfam" id="PF06144"/>
    </source>
</evidence>
<dbReference type="InterPro" id="IPR008921">
    <property type="entry name" value="DNA_pol3_clamp-load_cplx_C"/>
</dbReference>
<sequence length="346" mass="40692">MINLVNLDVVLKDIKNGKEKNSYVICGPDEELIKEGIDKIIKKYVSGQDDLNFEKFDGGKCEFEEVRNACETFPFMGEKKVVLLYRCPFLKEKTDSQGKAFYKLMKEYLKDIPPTTILIMYYVFGDKRENVKRNKNFMGLEKVTTLVQVEKLRRDGFYKRLDSMFKEMGGEINNINLKYYAEKIPMNMEIARKEVRKLIDYTNGREIKREDIDKMVLNKNEDDVFDLVDFIAQKKTEKAIKIVNELLFKADQHMLILVSIENQIKKLYDYKLLLKEGKSIDNIQEITRLPRFVVEKTVNQSKKFSFNQLKESMKHCIDTEKSLKTTSRDKKMELELLILNMALAKK</sequence>
<keyword evidence="5" id="KW-0235">DNA replication</keyword>
<protein>
    <recommendedName>
        <fullName evidence="2">DNA polymerase III subunit delta</fullName>
        <ecNumber evidence="1">2.7.7.7</ecNumber>
    </recommendedName>
</protein>
<feature type="domain" description="DNA polymerase III delta N-terminal" evidence="9">
    <location>
        <begin position="23"/>
        <end position="147"/>
    </location>
</feature>
<dbReference type="GO" id="GO:0003887">
    <property type="term" value="F:DNA-directed DNA polymerase activity"/>
    <property type="evidence" value="ECO:0007669"/>
    <property type="project" value="UniProtKB-KW"/>
</dbReference>
<evidence type="ECO:0000256" key="4">
    <source>
        <dbReference type="ARBA" id="ARBA00022695"/>
    </source>
</evidence>
<dbReference type="SUPFAM" id="SSF52540">
    <property type="entry name" value="P-loop containing nucleoside triphosphate hydrolases"/>
    <property type="match status" value="1"/>
</dbReference>
<dbReference type="GO" id="GO:0006261">
    <property type="term" value="P:DNA-templated DNA replication"/>
    <property type="evidence" value="ECO:0007669"/>
    <property type="project" value="TreeGrafter"/>
</dbReference>
<evidence type="ECO:0000313" key="11">
    <source>
        <dbReference type="EMBL" id="OPX45304.1"/>
    </source>
</evidence>
<evidence type="ECO:0000256" key="6">
    <source>
        <dbReference type="ARBA" id="ARBA00022932"/>
    </source>
</evidence>
<dbReference type="InterPro" id="IPR027417">
    <property type="entry name" value="P-loop_NTPase"/>
</dbReference>
<dbReference type="Pfam" id="PF06144">
    <property type="entry name" value="DNA_pol3_delta"/>
    <property type="match status" value="1"/>
</dbReference>
<dbReference type="EC" id="2.7.7.7" evidence="1"/>
<dbReference type="Gene3D" id="1.20.272.10">
    <property type="match status" value="1"/>
</dbReference>
<accession>A0A1V4SN83</accession>
<reference evidence="11 12" key="1">
    <citation type="submission" date="2016-02" db="EMBL/GenBank/DDBJ databases">
        <title>Genome sequence of Clostridium thermobutyricum DSM 4928.</title>
        <authorList>
            <person name="Poehlein A."/>
            <person name="Daniel R."/>
        </authorList>
    </citation>
    <scope>NUCLEOTIDE SEQUENCE [LARGE SCALE GENOMIC DNA]</scope>
    <source>
        <strain evidence="11 12">DSM 4928</strain>
    </source>
</reference>
<keyword evidence="4" id="KW-0548">Nucleotidyltransferase</keyword>
<dbReference type="Proteomes" id="UP000191448">
    <property type="component" value="Unassembled WGS sequence"/>
</dbReference>
<dbReference type="AlphaFoldDB" id="A0A1V4SN83"/>
<gene>
    <name evidence="11" type="ORF">CLTHE_30680</name>
</gene>
<dbReference type="PANTHER" id="PTHR34388:SF1">
    <property type="entry name" value="DNA POLYMERASE III SUBUNIT DELTA"/>
    <property type="match status" value="1"/>
</dbReference>
<dbReference type="GO" id="GO:0003677">
    <property type="term" value="F:DNA binding"/>
    <property type="evidence" value="ECO:0007669"/>
    <property type="project" value="InterPro"/>
</dbReference>
<dbReference type="GO" id="GO:0009360">
    <property type="term" value="C:DNA polymerase III complex"/>
    <property type="evidence" value="ECO:0007669"/>
    <property type="project" value="InterPro"/>
</dbReference>
<comment type="catalytic activity">
    <reaction evidence="8">
        <text>DNA(n) + a 2'-deoxyribonucleoside 5'-triphosphate = DNA(n+1) + diphosphate</text>
        <dbReference type="Rhea" id="RHEA:22508"/>
        <dbReference type="Rhea" id="RHEA-COMP:17339"/>
        <dbReference type="Rhea" id="RHEA-COMP:17340"/>
        <dbReference type="ChEBI" id="CHEBI:33019"/>
        <dbReference type="ChEBI" id="CHEBI:61560"/>
        <dbReference type="ChEBI" id="CHEBI:173112"/>
        <dbReference type="EC" id="2.7.7.7"/>
    </reaction>
</comment>
<dbReference type="Pfam" id="PF21694">
    <property type="entry name" value="DNA_pol3_delta_C"/>
    <property type="match status" value="1"/>
</dbReference>
<dbReference type="InterPro" id="IPR010372">
    <property type="entry name" value="DNA_pol3_delta_N"/>
</dbReference>
<comment type="caution">
    <text evidence="11">The sequence shown here is derived from an EMBL/GenBank/DDBJ whole genome shotgun (WGS) entry which is preliminary data.</text>
</comment>
<evidence type="ECO:0000256" key="3">
    <source>
        <dbReference type="ARBA" id="ARBA00022679"/>
    </source>
</evidence>
<dbReference type="RefSeq" id="WP_080024160.1">
    <property type="nucleotide sequence ID" value="NZ_LTAY01000103.1"/>
</dbReference>
<name>A0A1V4SN83_9CLOT</name>
<dbReference type="EMBL" id="LTAY01000103">
    <property type="protein sequence ID" value="OPX45304.1"/>
    <property type="molecule type" value="Genomic_DNA"/>
</dbReference>
<evidence type="ECO:0000256" key="7">
    <source>
        <dbReference type="ARBA" id="ARBA00034754"/>
    </source>
</evidence>
<organism evidence="11 12">
    <name type="scientific">Clostridium thermobutyricum DSM 4928</name>
    <dbReference type="NCBI Taxonomy" id="1121339"/>
    <lineage>
        <taxon>Bacteria</taxon>
        <taxon>Bacillati</taxon>
        <taxon>Bacillota</taxon>
        <taxon>Clostridia</taxon>
        <taxon>Eubacteriales</taxon>
        <taxon>Clostridiaceae</taxon>
        <taxon>Clostridium</taxon>
    </lineage>
</organism>
<keyword evidence="6" id="KW-0239">DNA-directed DNA polymerase</keyword>
<dbReference type="InterPro" id="IPR005790">
    <property type="entry name" value="DNA_polIII_delta"/>
</dbReference>
<feature type="domain" description="DNA polymerase III delta subunit-like C-terminal" evidence="10">
    <location>
        <begin position="221"/>
        <end position="340"/>
    </location>
</feature>
<dbReference type="Gene3D" id="3.40.50.300">
    <property type="entry name" value="P-loop containing nucleotide triphosphate hydrolases"/>
    <property type="match status" value="1"/>
</dbReference>
<keyword evidence="3" id="KW-0808">Transferase</keyword>
<evidence type="ECO:0000256" key="8">
    <source>
        <dbReference type="ARBA" id="ARBA00049244"/>
    </source>
</evidence>
<proteinExistence type="inferred from homology"/>
<dbReference type="NCBIfam" id="TIGR01128">
    <property type="entry name" value="holA"/>
    <property type="match status" value="1"/>
</dbReference>
<dbReference type="PANTHER" id="PTHR34388">
    <property type="entry name" value="DNA POLYMERASE III SUBUNIT DELTA"/>
    <property type="match status" value="1"/>
</dbReference>
<dbReference type="SUPFAM" id="SSF48019">
    <property type="entry name" value="post-AAA+ oligomerization domain-like"/>
    <property type="match status" value="1"/>
</dbReference>
<evidence type="ECO:0000313" key="12">
    <source>
        <dbReference type="Proteomes" id="UP000191448"/>
    </source>
</evidence>
<comment type="similarity">
    <text evidence="7">Belongs to the DNA polymerase HolA subunit family.</text>
</comment>
<evidence type="ECO:0000259" key="10">
    <source>
        <dbReference type="Pfam" id="PF21694"/>
    </source>
</evidence>